<feature type="transmembrane region" description="Helical" evidence="6">
    <location>
        <begin position="247"/>
        <end position="269"/>
    </location>
</feature>
<comment type="caution">
    <text evidence="7">The sequence shown here is derived from an EMBL/GenBank/DDBJ whole genome shotgun (WGS) entry which is preliminary data.</text>
</comment>
<feature type="transmembrane region" description="Helical" evidence="6">
    <location>
        <begin position="174"/>
        <end position="194"/>
    </location>
</feature>
<keyword evidence="2 6" id="KW-0812">Transmembrane</keyword>
<feature type="transmembrane region" description="Helical" evidence="6">
    <location>
        <begin position="493"/>
        <end position="516"/>
    </location>
</feature>
<feature type="transmembrane region" description="Helical" evidence="6">
    <location>
        <begin position="332"/>
        <end position="354"/>
    </location>
</feature>
<dbReference type="InterPro" id="IPR049680">
    <property type="entry name" value="FLVCR1-2_SLC49-like"/>
</dbReference>
<dbReference type="AlphaFoldDB" id="A0A4U0W5I3"/>
<feature type="region of interest" description="Disordered" evidence="5">
    <location>
        <begin position="1"/>
        <end position="39"/>
    </location>
</feature>
<organism evidence="7 8">
    <name type="scientific">Cryomyces minteri</name>
    <dbReference type="NCBI Taxonomy" id="331657"/>
    <lineage>
        <taxon>Eukaryota</taxon>
        <taxon>Fungi</taxon>
        <taxon>Dikarya</taxon>
        <taxon>Ascomycota</taxon>
        <taxon>Pezizomycotina</taxon>
        <taxon>Dothideomycetes</taxon>
        <taxon>Dothideomycetes incertae sedis</taxon>
        <taxon>Cryomyces</taxon>
    </lineage>
</organism>
<evidence type="ECO:0000256" key="2">
    <source>
        <dbReference type="ARBA" id="ARBA00022692"/>
    </source>
</evidence>
<feature type="transmembrane region" description="Helical" evidence="6">
    <location>
        <begin position="120"/>
        <end position="142"/>
    </location>
</feature>
<dbReference type="EMBL" id="NAJN01002122">
    <property type="protein sequence ID" value="TKA57527.1"/>
    <property type="molecule type" value="Genomic_DNA"/>
</dbReference>
<protein>
    <recommendedName>
        <fullName evidence="9">Major facilitator superfamily (MFS) profile domain-containing protein</fullName>
    </recommendedName>
</protein>
<feature type="region of interest" description="Disordered" evidence="5">
    <location>
        <begin position="519"/>
        <end position="554"/>
    </location>
</feature>
<feature type="transmembrane region" description="Helical" evidence="6">
    <location>
        <begin position="454"/>
        <end position="473"/>
    </location>
</feature>
<feature type="transmembrane region" description="Helical" evidence="6">
    <location>
        <begin position="149"/>
        <end position="168"/>
    </location>
</feature>
<evidence type="ECO:0000256" key="5">
    <source>
        <dbReference type="SAM" id="MobiDB-lite"/>
    </source>
</evidence>
<feature type="transmembrane region" description="Helical" evidence="6">
    <location>
        <begin position="388"/>
        <end position="409"/>
    </location>
</feature>
<evidence type="ECO:0000256" key="4">
    <source>
        <dbReference type="ARBA" id="ARBA00023136"/>
    </source>
</evidence>
<dbReference type="STRING" id="331657.A0A4U0W5I3"/>
<sequence>MPPEARQRHSEERLLGFPPSPDECRTERLLSQEDKGKTASTVHDIALAGHSNSSGALGEEENDGLHGPVASAPEYRVYKRRFFGLVQLVLLNIIISWDWLTFSAVSTTSSQYFGVRESSINWLSTAFLFAFVIISPAVIWTLNKGGPRAAIIAAGVLTFVGNWIRYAGARPPGGRFGAVMFGQILIGLAQPFVLSAPTRYSDLWFSDKARVSATAVASLANPFGGALGQLIGPLWVTKPSEVPNMVLYTAIISSIAAIPSFFVPAAPPTPPSASSTGSHPEVALSKQVRALLRSTSFYLILVPFSVYVGFFNSTSSLLNQILEPYGFSEAEAGIAGGLLILVGLVTSAVVSPFIDRTKHYLPAIKILVPLVAASYLLLVFAPPTRSLAAPYVACALLGATSFSLLPCALEYLVEITNRNAPPAQLRPSSPANIRATPPLPPPPLPVGPEVSSTVAWSGGQLLGAVFVLAMGALKDEAGGQGPGEPKGSMRRALVFQAVLAWAVVPLPLALGVGRWWPGWRRRKGRDGDGGVAAGRDDAGDGGYGDGDRGSDRGS</sequence>
<dbReference type="SUPFAM" id="SSF103473">
    <property type="entry name" value="MFS general substrate transporter"/>
    <property type="match status" value="1"/>
</dbReference>
<dbReference type="Proteomes" id="UP000308768">
    <property type="component" value="Unassembled WGS sequence"/>
</dbReference>
<dbReference type="Pfam" id="PF07690">
    <property type="entry name" value="MFS_1"/>
    <property type="match status" value="1"/>
</dbReference>
<comment type="subcellular location">
    <subcellularLocation>
        <location evidence="1">Membrane</location>
        <topology evidence="1">Multi-pass membrane protein</topology>
    </subcellularLocation>
</comment>
<evidence type="ECO:0000256" key="3">
    <source>
        <dbReference type="ARBA" id="ARBA00022989"/>
    </source>
</evidence>
<evidence type="ECO:0000256" key="6">
    <source>
        <dbReference type="SAM" id="Phobius"/>
    </source>
</evidence>
<dbReference type="GO" id="GO:0022857">
    <property type="term" value="F:transmembrane transporter activity"/>
    <property type="evidence" value="ECO:0007669"/>
    <property type="project" value="InterPro"/>
</dbReference>
<dbReference type="Gene3D" id="1.20.1250.20">
    <property type="entry name" value="MFS general substrate transporter like domains"/>
    <property type="match status" value="1"/>
</dbReference>
<evidence type="ECO:0000313" key="7">
    <source>
        <dbReference type="EMBL" id="TKA57527.1"/>
    </source>
</evidence>
<evidence type="ECO:0000256" key="1">
    <source>
        <dbReference type="ARBA" id="ARBA00004141"/>
    </source>
</evidence>
<keyword evidence="3 6" id="KW-1133">Transmembrane helix</keyword>
<dbReference type="OrthoDB" id="422206at2759"/>
<feature type="transmembrane region" description="Helical" evidence="6">
    <location>
        <begin position="366"/>
        <end position="382"/>
    </location>
</feature>
<dbReference type="InterPro" id="IPR036259">
    <property type="entry name" value="MFS_trans_sf"/>
</dbReference>
<dbReference type="GO" id="GO:0016020">
    <property type="term" value="C:membrane"/>
    <property type="evidence" value="ECO:0007669"/>
    <property type="project" value="UniProtKB-SubCell"/>
</dbReference>
<feature type="compositionally biased region" description="Basic and acidic residues" evidence="5">
    <location>
        <begin position="22"/>
        <end position="37"/>
    </location>
</feature>
<feature type="transmembrane region" description="Helical" evidence="6">
    <location>
        <begin position="290"/>
        <end position="312"/>
    </location>
</feature>
<evidence type="ECO:0000313" key="8">
    <source>
        <dbReference type="Proteomes" id="UP000308768"/>
    </source>
</evidence>
<feature type="transmembrane region" description="Helical" evidence="6">
    <location>
        <begin position="215"/>
        <end position="235"/>
    </location>
</feature>
<dbReference type="PANTHER" id="PTHR10924">
    <property type="entry name" value="MAJOR FACILITATOR SUPERFAMILY PROTEIN-RELATED"/>
    <property type="match status" value="1"/>
</dbReference>
<dbReference type="InterPro" id="IPR011701">
    <property type="entry name" value="MFS"/>
</dbReference>
<name>A0A4U0W5I3_9PEZI</name>
<keyword evidence="8" id="KW-1185">Reference proteome</keyword>
<feature type="transmembrane region" description="Helical" evidence="6">
    <location>
        <begin position="82"/>
        <end position="100"/>
    </location>
</feature>
<evidence type="ECO:0008006" key="9">
    <source>
        <dbReference type="Google" id="ProtNLM"/>
    </source>
</evidence>
<dbReference type="PANTHER" id="PTHR10924:SF6">
    <property type="entry name" value="SOLUTE CARRIER FAMILY 49 MEMBER A3"/>
    <property type="match status" value="1"/>
</dbReference>
<keyword evidence="4 6" id="KW-0472">Membrane</keyword>
<proteinExistence type="predicted"/>
<gene>
    <name evidence="7" type="ORF">B0A49_10059</name>
</gene>
<feature type="compositionally biased region" description="Basic and acidic residues" evidence="5">
    <location>
        <begin position="545"/>
        <end position="554"/>
    </location>
</feature>
<feature type="compositionally biased region" description="Basic and acidic residues" evidence="5">
    <location>
        <begin position="1"/>
        <end position="14"/>
    </location>
</feature>
<reference evidence="7 8" key="1">
    <citation type="submission" date="2017-03" db="EMBL/GenBank/DDBJ databases">
        <title>Genomes of endolithic fungi from Antarctica.</title>
        <authorList>
            <person name="Coleine C."/>
            <person name="Masonjones S."/>
            <person name="Stajich J.E."/>
        </authorList>
    </citation>
    <scope>NUCLEOTIDE SEQUENCE [LARGE SCALE GENOMIC DNA]</scope>
    <source>
        <strain evidence="7 8">CCFEE 5187</strain>
    </source>
</reference>
<accession>A0A4U0W5I3</accession>